<dbReference type="AlphaFoldDB" id="A0A069QGF8"/>
<gene>
    <name evidence="3" type="ORF">HMPREF1991_02028</name>
</gene>
<dbReference type="Proteomes" id="UP000027442">
    <property type="component" value="Unassembled WGS sequence"/>
</dbReference>
<feature type="transmembrane region" description="Helical" evidence="1">
    <location>
        <begin position="330"/>
        <end position="352"/>
    </location>
</feature>
<feature type="chain" id="PRO_5001665339" description="Protein BatD" evidence="2">
    <location>
        <begin position="21"/>
        <end position="359"/>
    </location>
</feature>
<dbReference type="PATRIC" id="fig|1122985.7.peg.2105"/>
<evidence type="ECO:0008006" key="5">
    <source>
        <dbReference type="Google" id="ProtNLM"/>
    </source>
</evidence>
<keyword evidence="2" id="KW-0732">Signal</keyword>
<evidence type="ECO:0000313" key="4">
    <source>
        <dbReference type="Proteomes" id="UP000027442"/>
    </source>
</evidence>
<keyword evidence="1" id="KW-0472">Membrane</keyword>
<feature type="transmembrane region" description="Helical" evidence="1">
    <location>
        <begin position="156"/>
        <end position="178"/>
    </location>
</feature>
<keyword evidence="4" id="KW-1185">Reference proteome</keyword>
<dbReference type="eggNOG" id="COG3088">
    <property type="taxonomic scope" value="Bacteria"/>
</dbReference>
<keyword evidence="1" id="KW-1133">Transmembrane helix</keyword>
<dbReference type="RefSeq" id="WP_018967766.1">
    <property type="nucleotide sequence ID" value="NZ_KB899217.1"/>
</dbReference>
<dbReference type="EMBL" id="JNGW01000088">
    <property type="protein sequence ID" value="KDR51880.1"/>
    <property type="molecule type" value="Genomic_DNA"/>
</dbReference>
<name>A0A069QGF8_HOYLO</name>
<evidence type="ECO:0000256" key="2">
    <source>
        <dbReference type="SAM" id="SignalP"/>
    </source>
</evidence>
<reference evidence="3 4" key="1">
    <citation type="submission" date="2013-08" db="EMBL/GenBank/DDBJ databases">
        <authorList>
            <person name="Weinstock G."/>
            <person name="Sodergren E."/>
            <person name="Wylie T."/>
            <person name="Fulton L."/>
            <person name="Fulton R."/>
            <person name="Fronick C."/>
            <person name="O'Laughlin M."/>
            <person name="Godfrey J."/>
            <person name="Miner T."/>
            <person name="Herter B."/>
            <person name="Appelbaum E."/>
            <person name="Cordes M."/>
            <person name="Lek S."/>
            <person name="Wollam A."/>
            <person name="Pepin K.H."/>
            <person name="Palsikar V.B."/>
            <person name="Mitreva M."/>
            <person name="Wilson R.K."/>
        </authorList>
    </citation>
    <scope>NUCLEOTIDE SEQUENCE [LARGE SCALE GENOMIC DNA]</scope>
    <source>
        <strain evidence="3 4">ATCC 15930</strain>
    </source>
</reference>
<keyword evidence="1" id="KW-0812">Transmembrane</keyword>
<sequence>MIKRHITLLIVALLVLAAKAQVSVEQKIDSFAIYIGQQTALRVSVTAPKGQAVVFPNFTPSQELVPGIEVLHADEEETAELDNGMQKTTKSYTLTSFDEKLYSLPGLKVKVNNKEYEANILALKVVTMDVDTLHPNQFFPPKDVQNNPFSWTEEPWASIFYLSVLMLLLAALGVYLLVRLKQNKPVITRIRIVKKILPHQKAMTAIERIKAEKMTASENQKEYYTQLTDALRQYINERFGFNAMEMTSAEIIEHLNANGNQEMMNELKEIFQTADLVKFAKYATLINENDLNLVNAIEFIDKTKIENQPDTERIVPELTEADKRTKQTRVVLKTVIWAIAVCVVAIMVYIVYSLYDVLG</sequence>
<organism evidence="3 4">
    <name type="scientific">Hoylesella loescheii DSM 19665 = JCM 12249 = ATCC 15930</name>
    <dbReference type="NCBI Taxonomy" id="1122985"/>
    <lineage>
        <taxon>Bacteria</taxon>
        <taxon>Pseudomonadati</taxon>
        <taxon>Bacteroidota</taxon>
        <taxon>Bacteroidia</taxon>
        <taxon>Bacteroidales</taxon>
        <taxon>Prevotellaceae</taxon>
        <taxon>Hoylesella</taxon>
    </lineage>
</organism>
<dbReference type="HOGENOM" id="CLU_060895_0_0_10"/>
<feature type="signal peptide" evidence="2">
    <location>
        <begin position="1"/>
        <end position="20"/>
    </location>
</feature>
<evidence type="ECO:0000313" key="3">
    <source>
        <dbReference type="EMBL" id="KDR51880.1"/>
    </source>
</evidence>
<protein>
    <recommendedName>
        <fullName evidence="5">Protein BatD</fullName>
    </recommendedName>
</protein>
<accession>A0A069QGF8</accession>
<comment type="caution">
    <text evidence="3">The sequence shown here is derived from an EMBL/GenBank/DDBJ whole genome shotgun (WGS) entry which is preliminary data.</text>
</comment>
<evidence type="ECO:0000256" key="1">
    <source>
        <dbReference type="SAM" id="Phobius"/>
    </source>
</evidence>
<proteinExistence type="predicted"/>